<reference evidence="9 10" key="1">
    <citation type="journal article" date="2017" name="PLoS Biol.">
        <title>The sea cucumber genome provides insights into morphological evolution and visceral regeneration.</title>
        <authorList>
            <person name="Zhang X."/>
            <person name="Sun L."/>
            <person name="Yuan J."/>
            <person name="Sun Y."/>
            <person name="Gao Y."/>
            <person name="Zhang L."/>
            <person name="Li S."/>
            <person name="Dai H."/>
            <person name="Hamel J.F."/>
            <person name="Liu C."/>
            <person name="Yu Y."/>
            <person name="Liu S."/>
            <person name="Lin W."/>
            <person name="Guo K."/>
            <person name="Jin S."/>
            <person name="Xu P."/>
            <person name="Storey K.B."/>
            <person name="Huan P."/>
            <person name="Zhang T."/>
            <person name="Zhou Y."/>
            <person name="Zhang J."/>
            <person name="Lin C."/>
            <person name="Li X."/>
            <person name="Xing L."/>
            <person name="Huo D."/>
            <person name="Sun M."/>
            <person name="Wang L."/>
            <person name="Mercier A."/>
            <person name="Li F."/>
            <person name="Yang H."/>
            <person name="Xiang J."/>
        </authorList>
    </citation>
    <scope>NUCLEOTIDE SEQUENCE [LARGE SCALE GENOMIC DNA]</scope>
    <source>
        <strain evidence="9">Shaxun</strain>
        <tissue evidence="9">Muscle</tissue>
    </source>
</reference>
<evidence type="ECO:0000256" key="7">
    <source>
        <dbReference type="RuleBase" id="RU365091"/>
    </source>
</evidence>
<dbReference type="PROSITE" id="PS00687">
    <property type="entry name" value="ALDEHYDE_DEHYDR_GLU"/>
    <property type="match status" value="1"/>
</dbReference>
<evidence type="ECO:0000313" key="9">
    <source>
        <dbReference type="EMBL" id="PIK42451.1"/>
    </source>
</evidence>
<name>A0A2G8K375_STIJA</name>
<evidence type="ECO:0000259" key="8">
    <source>
        <dbReference type="Pfam" id="PF00171"/>
    </source>
</evidence>
<dbReference type="InterPro" id="IPR016161">
    <property type="entry name" value="Ald_DH/histidinol_DH"/>
</dbReference>
<keyword evidence="10" id="KW-1185">Reference proteome</keyword>
<dbReference type="Proteomes" id="UP000230750">
    <property type="component" value="Unassembled WGS sequence"/>
</dbReference>
<dbReference type="AlphaFoldDB" id="A0A2G8K375"/>
<evidence type="ECO:0000256" key="4">
    <source>
        <dbReference type="ARBA" id="ARBA00023002"/>
    </source>
</evidence>
<gene>
    <name evidence="9" type="ORF">BSL78_20710</name>
</gene>
<dbReference type="UniPathway" id="UPA00733"/>
<evidence type="ECO:0000256" key="6">
    <source>
        <dbReference type="RuleBase" id="RU003345"/>
    </source>
</evidence>
<dbReference type="PANTHER" id="PTHR43353:SF5">
    <property type="entry name" value="SUCCINATE-SEMIALDEHYDE DEHYDROGENASE, MITOCHONDRIAL"/>
    <property type="match status" value="1"/>
</dbReference>
<dbReference type="GO" id="GO:0009450">
    <property type="term" value="P:gamma-aminobutyric acid catabolic process"/>
    <property type="evidence" value="ECO:0007669"/>
    <property type="project" value="UniProtKB-UniRule"/>
</dbReference>
<comment type="subcellular location">
    <subcellularLocation>
        <location evidence="7">Mitochondrion</location>
    </subcellularLocation>
</comment>
<dbReference type="OrthoDB" id="310895at2759"/>
<dbReference type="NCBIfam" id="TIGR01780">
    <property type="entry name" value="SSADH"/>
    <property type="match status" value="1"/>
</dbReference>
<dbReference type="FunFam" id="3.40.605.10:FF:000005">
    <property type="entry name" value="Succinate-semialdehyde dehydrogenase I"/>
    <property type="match status" value="1"/>
</dbReference>
<evidence type="ECO:0000256" key="5">
    <source>
        <dbReference type="PROSITE-ProRule" id="PRU10007"/>
    </source>
</evidence>
<dbReference type="InterPro" id="IPR015590">
    <property type="entry name" value="Aldehyde_DH_dom"/>
</dbReference>
<feature type="active site" evidence="5">
    <location>
        <position position="276"/>
    </location>
</feature>
<dbReference type="GO" id="GO:0005739">
    <property type="term" value="C:mitochondrion"/>
    <property type="evidence" value="ECO:0007669"/>
    <property type="project" value="UniProtKB-SubCell"/>
</dbReference>
<proteinExistence type="inferred from homology"/>
<dbReference type="GO" id="GO:0004777">
    <property type="term" value="F:succinate-semialdehyde dehydrogenase (NAD+) activity"/>
    <property type="evidence" value="ECO:0007669"/>
    <property type="project" value="UniProtKB-UniRule"/>
</dbReference>
<comment type="pathway">
    <text evidence="2 7">Amino-acid degradation; 4-aminobutanoate degradation.</text>
</comment>
<dbReference type="InterPro" id="IPR010102">
    <property type="entry name" value="Succ_semiAld_DH"/>
</dbReference>
<dbReference type="FunFam" id="3.40.309.10:FF:000004">
    <property type="entry name" value="Succinate-semialdehyde dehydrogenase I"/>
    <property type="match status" value="1"/>
</dbReference>
<feature type="domain" description="Aldehyde dehydrogenase" evidence="8">
    <location>
        <begin position="37"/>
        <end position="498"/>
    </location>
</feature>
<keyword evidence="4 6" id="KW-0560">Oxidoreductase</keyword>
<keyword evidence="7" id="KW-0520">NAD</keyword>
<dbReference type="EC" id="1.2.1.24" evidence="7"/>
<comment type="similarity">
    <text evidence="3 6">Belongs to the aldehyde dehydrogenase family.</text>
</comment>
<dbReference type="InterPro" id="IPR016163">
    <property type="entry name" value="Ald_DH_C"/>
</dbReference>
<dbReference type="STRING" id="307972.A0A2G8K375"/>
<dbReference type="InterPro" id="IPR016162">
    <property type="entry name" value="Ald_DH_N"/>
</dbReference>
<evidence type="ECO:0000256" key="1">
    <source>
        <dbReference type="ARBA" id="ARBA00003743"/>
    </source>
</evidence>
<organism evidence="9 10">
    <name type="scientific">Stichopus japonicus</name>
    <name type="common">Sea cucumber</name>
    <dbReference type="NCBI Taxonomy" id="307972"/>
    <lineage>
        <taxon>Eukaryota</taxon>
        <taxon>Metazoa</taxon>
        <taxon>Echinodermata</taxon>
        <taxon>Eleutherozoa</taxon>
        <taxon>Echinozoa</taxon>
        <taxon>Holothuroidea</taxon>
        <taxon>Aspidochirotacea</taxon>
        <taxon>Aspidochirotida</taxon>
        <taxon>Stichopodidae</taxon>
        <taxon>Apostichopus</taxon>
    </lineage>
</organism>
<evidence type="ECO:0000256" key="3">
    <source>
        <dbReference type="ARBA" id="ARBA00009986"/>
    </source>
</evidence>
<evidence type="ECO:0000313" key="10">
    <source>
        <dbReference type="Proteomes" id="UP000230750"/>
    </source>
</evidence>
<accession>A0A2G8K375</accession>
<dbReference type="PANTHER" id="PTHR43353">
    <property type="entry name" value="SUCCINATE-SEMIALDEHYDE DEHYDROGENASE, MITOCHONDRIAL"/>
    <property type="match status" value="1"/>
</dbReference>
<dbReference type="Gene3D" id="3.40.605.10">
    <property type="entry name" value="Aldehyde Dehydrogenase, Chain A, domain 1"/>
    <property type="match status" value="1"/>
</dbReference>
<dbReference type="CDD" id="cd07103">
    <property type="entry name" value="ALDH_F5_SSADH_GabD"/>
    <property type="match status" value="1"/>
</dbReference>
<dbReference type="Gene3D" id="3.40.309.10">
    <property type="entry name" value="Aldehyde Dehydrogenase, Chain A, domain 2"/>
    <property type="match status" value="1"/>
</dbReference>
<evidence type="ECO:0000256" key="2">
    <source>
        <dbReference type="ARBA" id="ARBA00005176"/>
    </source>
</evidence>
<comment type="caution">
    <text evidence="9">The sequence shown here is derived from an EMBL/GenBank/DDBJ whole genome shotgun (WGS) entry which is preliminary data.</text>
</comment>
<comment type="function">
    <text evidence="1">Catalyzes one step in the degradation of the inhibitory neurotransmitter gamma-aminobutyric acid (GABA).</text>
</comment>
<protein>
    <recommendedName>
        <fullName evidence="7">Succinate-semialdehyde dehydrogenase</fullName>
        <ecNumber evidence="7">1.2.1.24</ecNumber>
    </recommendedName>
</protein>
<comment type="subunit">
    <text evidence="7">Homotetramer.</text>
</comment>
<dbReference type="SUPFAM" id="SSF53720">
    <property type="entry name" value="ALDH-like"/>
    <property type="match status" value="1"/>
</dbReference>
<dbReference type="InterPro" id="IPR050740">
    <property type="entry name" value="Aldehyde_DH_Superfamily"/>
</dbReference>
<dbReference type="InterPro" id="IPR029510">
    <property type="entry name" value="Ald_DH_CS_GLU"/>
</dbReference>
<dbReference type="EMBL" id="MRZV01000935">
    <property type="protein sequence ID" value="PIK42451.1"/>
    <property type="molecule type" value="Genomic_DNA"/>
</dbReference>
<sequence>MSVGITILSTSWRLQQRLGHRKYSSLLRNKAFINGAWVDSKDGQKFLVKNPSTGEELGDVPDMGAREAESAIEHAYEAFQSWKHTTAKWRSQILRKWFNLVTENQEELARLLTAENGKTLAEAEGEVGYGASFLEWFSEEAKRNYGDVVPSPARNKRMLFIRQPIGVAAMITPWNFPNAMITRKVGAALAAGCTAVVKPGEDTPLSALALAELAEQAGVPPGVLNIVTCGRENAPAIGKVFCESPLVSAISFTGSTQTGKHLLQMSASTVKKTSMELGGNAPFIVFDSADVDAAVAGAVGSKFRGTGQTCICPNRIFAQSGIYEEFCAKLSTAVSKLVTGDGRSPGTSVGPMINERAVEKVERHIEDAVAHGAKVLTGGKRHKLGGSFFEPTVVRDVPREAVVCSEETFGPLAPVIKFNSEEEVLSLANFTRVGLAGYFYSRDMSQVWRVAEGLEVGMVGINETAISADCIAFGGVKESGLGREGSKYGLEEYSEIKYLCFGV</sequence>
<dbReference type="Pfam" id="PF00171">
    <property type="entry name" value="Aldedh"/>
    <property type="match status" value="1"/>
</dbReference>
<comment type="catalytic activity">
    <reaction evidence="7">
        <text>succinate semialdehyde + NAD(+) + H2O = succinate + NADH + 2 H(+)</text>
        <dbReference type="Rhea" id="RHEA:13217"/>
        <dbReference type="ChEBI" id="CHEBI:15377"/>
        <dbReference type="ChEBI" id="CHEBI:15378"/>
        <dbReference type="ChEBI" id="CHEBI:30031"/>
        <dbReference type="ChEBI" id="CHEBI:57540"/>
        <dbReference type="ChEBI" id="CHEBI:57706"/>
        <dbReference type="ChEBI" id="CHEBI:57945"/>
        <dbReference type="EC" id="1.2.1.24"/>
    </reaction>
</comment>
<keyword evidence="7" id="KW-0496">Mitochondrion</keyword>